<name>A0A9E8SCE8_9FLAO</name>
<dbReference type="AlphaFoldDB" id="A0A9E8SCE8"/>
<protein>
    <recommendedName>
        <fullName evidence="4">Secreted protein</fullName>
    </recommendedName>
</protein>
<dbReference type="RefSeq" id="WP_267675819.1">
    <property type="nucleotide sequence ID" value="NZ_CP113088.1"/>
</dbReference>
<evidence type="ECO:0008006" key="4">
    <source>
        <dbReference type="Google" id="ProtNLM"/>
    </source>
</evidence>
<evidence type="ECO:0000313" key="3">
    <source>
        <dbReference type="Proteomes" id="UP001164705"/>
    </source>
</evidence>
<feature type="chain" id="PRO_5039507533" description="Secreted protein" evidence="1">
    <location>
        <begin position="25"/>
        <end position="51"/>
    </location>
</feature>
<reference evidence="2" key="1">
    <citation type="submission" date="2022-11" db="EMBL/GenBank/DDBJ databases">
        <title>Lacinutrix neustonica HL-RS19T sp. nov., isolated from the surface microlayer sample of brackish Lake Shihwa.</title>
        <authorList>
            <person name="Choi J.Y."/>
            <person name="Hwang C.Y."/>
        </authorList>
    </citation>
    <scope>NUCLEOTIDE SEQUENCE</scope>
    <source>
        <strain evidence="2">HL-RS19</strain>
    </source>
</reference>
<dbReference type="EMBL" id="CP113088">
    <property type="protein sequence ID" value="WAC01203.1"/>
    <property type="molecule type" value="Genomic_DNA"/>
</dbReference>
<proteinExistence type="predicted"/>
<keyword evidence="1" id="KW-0732">Signal</keyword>
<keyword evidence="3" id="KW-1185">Reference proteome</keyword>
<dbReference type="KEGG" id="lnu:N7U66_13820"/>
<feature type="signal peptide" evidence="1">
    <location>
        <begin position="1"/>
        <end position="24"/>
    </location>
</feature>
<gene>
    <name evidence="2" type="ORF">N7U66_13820</name>
</gene>
<evidence type="ECO:0000256" key="1">
    <source>
        <dbReference type="SAM" id="SignalP"/>
    </source>
</evidence>
<sequence>MKNRLFYGILMLLNFSLMSSSCSSDDDDGSPNDNSAEIQQVITTAQSALGE</sequence>
<organism evidence="2 3">
    <name type="scientific">Lacinutrix neustonica</name>
    <dbReference type="NCBI Taxonomy" id="2980107"/>
    <lineage>
        <taxon>Bacteria</taxon>
        <taxon>Pseudomonadati</taxon>
        <taxon>Bacteroidota</taxon>
        <taxon>Flavobacteriia</taxon>
        <taxon>Flavobacteriales</taxon>
        <taxon>Flavobacteriaceae</taxon>
        <taxon>Lacinutrix</taxon>
    </lineage>
</organism>
<evidence type="ECO:0000313" key="2">
    <source>
        <dbReference type="EMBL" id="WAC01203.1"/>
    </source>
</evidence>
<dbReference type="PROSITE" id="PS51257">
    <property type="entry name" value="PROKAR_LIPOPROTEIN"/>
    <property type="match status" value="1"/>
</dbReference>
<dbReference type="Proteomes" id="UP001164705">
    <property type="component" value="Chromosome"/>
</dbReference>
<accession>A0A9E8SCE8</accession>